<keyword evidence="3" id="KW-1185">Reference proteome</keyword>
<dbReference type="Gene3D" id="2.30.30.40">
    <property type="entry name" value="SH3 Domains"/>
    <property type="match status" value="1"/>
</dbReference>
<dbReference type="Proteomes" id="UP000295238">
    <property type="component" value="Unassembled WGS sequence"/>
</dbReference>
<protein>
    <submittedName>
        <fullName evidence="2">Trypsin-like serine protease</fullName>
    </submittedName>
</protein>
<comment type="caution">
    <text evidence="2">The sequence shown here is derived from an EMBL/GenBank/DDBJ whole genome shotgun (WGS) entry which is preliminary data.</text>
</comment>
<dbReference type="SUPFAM" id="SSF50494">
    <property type="entry name" value="Trypsin-like serine proteases"/>
    <property type="match status" value="1"/>
</dbReference>
<keyword evidence="2" id="KW-0645">Protease</keyword>
<dbReference type="InterPro" id="IPR009003">
    <property type="entry name" value="Peptidase_S1_PA"/>
</dbReference>
<dbReference type="InterPro" id="IPR003646">
    <property type="entry name" value="SH3-like_bac-type"/>
</dbReference>
<dbReference type="PRINTS" id="PR00834">
    <property type="entry name" value="PROTEASES2C"/>
</dbReference>
<dbReference type="InterPro" id="IPR001940">
    <property type="entry name" value="Peptidase_S1C"/>
</dbReference>
<evidence type="ECO:0000313" key="3">
    <source>
        <dbReference type="Proteomes" id="UP000295238"/>
    </source>
</evidence>
<dbReference type="EMBL" id="SMTL01000006">
    <property type="protein sequence ID" value="TDK31815.1"/>
    <property type="molecule type" value="Genomic_DNA"/>
</dbReference>
<dbReference type="GO" id="GO:0004252">
    <property type="term" value="F:serine-type endopeptidase activity"/>
    <property type="evidence" value="ECO:0007669"/>
    <property type="project" value="InterPro"/>
</dbReference>
<dbReference type="Pfam" id="PF08239">
    <property type="entry name" value="SH3_3"/>
    <property type="match status" value="1"/>
</dbReference>
<evidence type="ECO:0000313" key="2">
    <source>
        <dbReference type="EMBL" id="TDK31815.1"/>
    </source>
</evidence>
<name>A0A4V3ANL0_9HYPH</name>
<gene>
    <name evidence="2" type="ORF">E2F50_19325</name>
</gene>
<keyword evidence="2" id="KW-0378">Hydrolase</keyword>
<dbReference type="OrthoDB" id="1522627at2"/>
<feature type="domain" description="SH3b" evidence="1">
    <location>
        <begin position="288"/>
        <end position="334"/>
    </location>
</feature>
<reference evidence="2 3" key="1">
    <citation type="submission" date="2019-03" db="EMBL/GenBank/DDBJ databases">
        <title>Rhizobium sp. nov., an bacterium isolated from biocrust in Mu Us Desert.</title>
        <authorList>
            <person name="Lixiong L."/>
        </authorList>
    </citation>
    <scope>NUCLEOTIDE SEQUENCE [LARGE SCALE GENOMIC DNA]</scope>
    <source>
        <strain evidence="2 3">SPY-1</strain>
    </source>
</reference>
<dbReference type="GO" id="GO:0006508">
    <property type="term" value="P:proteolysis"/>
    <property type="evidence" value="ECO:0007669"/>
    <property type="project" value="UniProtKB-KW"/>
</dbReference>
<dbReference type="InterPro" id="IPR043504">
    <property type="entry name" value="Peptidase_S1_PA_chymotrypsin"/>
</dbReference>
<proteinExistence type="predicted"/>
<dbReference type="PANTHER" id="PTHR43019">
    <property type="entry name" value="SERINE ENDOPROTEASE DEGS"/>
    <property type="match status" value="1"/>
</dbReference>
<sequence length="426" mass="44677">MRCAYRLIVAVGLASAGAVDCRAEEPVSSGTGFAATADGWILTNAHVVEDCGRIEVKGKGDATDTRTDAINDLAALKISAAPLLQPLAFRNSPTRLGEDIVAVGYPLATLLADSVKITTGNVNALAGIRNDTRYIQISTPIQPGNSGGPVVDRAGNLIGITSATLSKKTADEIGITAQNVNFAIRASVAELFMQSQSLTARDADPAANPGTLSTADLADRVTPSVFQILCYPKAASRIAAAPETPPAIDSPRSPRSVNLAIDGGSGASLEVPRALSGYVRHPKGASPVKQAANADAKTLRYAPNGSAVEITETLGDWYRVNVGGARGYMHYSWVRVSQFDEPDGEGRFVQVKSFRTLADAHSFIRGSAVPLAAHLAASGWIAVTLPDVYEERQAKDLSDALKARGLIAADAMVTFGNTYVRKVCCD</sequence>
<organism evidence="2 3">
    <name type="scientific">Rhizobium deserti</name>
    <dbReference type="NCBI Taxonomy" id="2547961"/>
    <lineage>
        <taxon>Bacteria</taxon>
        <taxon>Pseudomonadati</taxon>
        <taxon>Pseudomonadota</taxon>
        <taxon>Alphaproteobacteria</taxon>
        <taxon>Hyphomicrobiales</taxon>
        <taxon>Rhizobiaceae</taxon>
        <taxon>Rhizobium/Agrobacterium group</taxon>
        <taxon>Rhizobium</taxon>
    </lineage>
</organism>
<dbReference type="RefSeq" id="WP_133317816.1">
    <property type="nucleotide sequence ID" value="NZ_SMTL01000006.1"/>
</dbReference>
<dbReference type="Gene3D" id="2.40.10.10">
    <property type="entry name" value="Trypsin-like serine proteases"/>
    <property type="match status" value="2"/>
</dbReference>
<dbReference type="PANTHER" id="PTHR43019:SF23">
    <property type="entry name" value="PROTEASE DO-LIKE 5, CHLOROPLASTIC"/>
    <property type="match status" value="1"/>
</dbReference>
<accession>A0A4V3ANL0</accession>
<dbReference type="AlphaFoldDB" id="A0A4V3ANL0"/>
<dbReference type="Pfam" id="PF13365">
    <property type="entry name" value="Trypsin_2"/>
    <property type="match status" value="1"/>
</dbReference>
<evidence type="ECO:0000259" key="1">
    <source>
        <dbReference type="Pfam" id="PF08239"/>
    </source>
</evidence>